<dbReference type="AlphaFoldDB" id="A0AA48H3L5"/>
<dbReference type="EMBL" id="AP027081">
    <property type="protein sequence ID" value="BDU76846.1"/>
    <property type="molecule type" value="Genomic_DNA"/>
</dbReference>
<gene>
    <name evidence="1" type="ORF">METESE_18040</name>
</gene>
<dbReference type="RefSeq" id="WP_316411541.1">
    <property type="nucleotide sequence ID" value="NZ_AP027081.1"/>
</dbReference>
<dbReference type="KEGG" id="msea:METESE_18040"/>
<evidence type="ECO:0000313" key="1">
    <source>
        <dbReference type="EMBL" id="BDU76846.1"/>
    </source>
</evidence>
<protein>
    <submittedName>
        <fullName evidence="1">Uncharacterized protein</fullName>
    </submittedName>
</protein>
<evidence type="ECO:0000313" key="2">
    <source>
        <dbReference type="Proteomes" id="UP001228113"/>
    </source>
</evidence>
<reference evidence="1" key="1">
    <citation type="journal article" date="2023" name="Int. J. Syst. Evol. Microbiol.">
        <title>Mesoterricola silvestris gen. nov., sp. nov., Mesoterricola sediminis sp. nov., Geothrix oryzae sp. nov., Geothrix edaphica sp. nov., Geothrix rubra sp. nov., and Geothrix limicola sp. nov., six novel members of Acidobacteriota isolated from soils.</title>
        <authorList>
            <person name="Itoh H."/>
            <person name="Sugisawa Y."/>
            <person name="Mise K."/>
            <person name="Xu Z."/>
            <person name="Kuniyasu M."/>
            <person name="Ushijima N."/>
            <person name="Kawano K."/>
            <person name="Kobayashi E."/>
            <person name="Shiratori Y."/>
            <person name="Masuda Y."/>
            <person name="Senoo K."/>
        </authorList>
    </citation>
    <scope>NUCLEOTIDE SEQUENCE</scope>
    <source>
        <strain evidence="1">W786</strain>
    </source>
</reference>
<name>A0AA48H3L5_9BACT</name>
<proteinExistence type="predicted"/>
<dbReference type="Proteomes" id="UP001228113">
    <property type="component" value="Chromosome"/>
</dbReference>
<organism evidence="1 2">
    <name type="scientific">Mesoterricola sediminis</name>
    <dbReference type="NCBI Taxonomy" id="2927980"/>
    <lineage>
        <taxon>Bacteria</taxon>
        <taxon>Pseudomonadati</taxon>
        <taxon>Acidobacteriota</taxon>
        <taxon>Holophagae</taxon>
        <taxon>Holophagales</taxon>
        <taxon>Holophagaceae</taxon>
        <taxon>Mesoterricola</taxon>
    </lineage>
</organism>
<keyword evidence="2" id="KW-1185">Reference proteome</keyword>
<sequence>MRALLLLAGLALGAQVPSSGELTPAQAAAFWQRIGGREPFLESAEARSEPQSLYRFFQLADYLRLQGNPSMGHFADSGFRWTGTRVAWLGVRPVTPDAAPITARAWDAAFRFLAKRRQWILDRRAPIRIRGACVGAVLEPTPGQPFRGVCIELRLESPEGTLLYRYSVAKPSIEDAVGAALDWVLCCAGGAGQEVPHGAS</sequence>
<accession>A0AA48H3L5</accession>